<evidence type="ECO:0000313" key="3">
    <source>
        <dbReference type="Proteomes" id="UP000189513"/>
    </source>
</evidence>
<dbReference type="EMBL" id="MPUK01000005">
    <property type="protein sequence ID" value="ONH67017.1"/>
    <property type="molecule type" value="Genomic_DNA"/>
</dbReference>
<proteinExistence type="predicted"/>
<evidence type="ECO:0000313" key="1">
    <source>
        <dbReference type="EMBL" id="CDR43258.1"/>
    </source>
</evidence>
<reference evidence="2" key="3">
    <citation type="submission" date="2017-01" db="EMBL/GenBank/DDBJ databases">
        <authorList>
            <person name="Mah S.A."/>
            <person name="Swanson W.J."/>
            <person name="Moy G.W."/>
            <person name="Vacquier V.D."/>
        </authorList>
    </citation>
    <scope>NUCLEOTIDE SEQUENCE [LARGE SCALE GENOMIC DNA]</scope>
    <source>
        <strain evidence="2">65</strain>
    </source>
</reference>
<reference evidence="3" key="2">
    <citation type="journal article" date="2017" name="Genome Announc.">
        <title>Genome sequences of Cyberlindnera fabianii 65, Pichia kudriavzevii 129, and Saccharomyces cerevisiae 131 isolated from fermented masau fruits in Zimbabwe.</title>
        <authorList>
            <person name="van Rijswijck I.M.H."/>
            <person name="Derks M.F.L."/>
            <person name="Abee T."/>
            <person name="de Ridder D."/>
            <person name="Smid E.J."/>
        </authorList>
    </citation>
    <scope>NUCLEOTIDE SEQUENCE [LARGE SCALE GENOMIC DNA]</scope>
    <source>
        <strain evidence="3">65</strain>
    </source>
</reference>
<organism evidence="1">
    <name type="scientific">Cyberlindnera fabianii</name>
    <name type="common">Yeast</name>
    <name type="synonym">Hansenula fabianii</name>
    <dbReference type="NCBI Taxonomy" id="36022"/>
    <lineage>
        <taxon>Eukaryota</taxon>
        <taxon>Fungi</taxon>
        <taxon>Dikarya</taxon>
        <taxon>Ascomycota</taxon>
        <taxon>Saccharomycotina</taxon>
        <taxon>Saccharomycetes</taxon>
        <taxon>Phaffomycetales</taxon>
        <taxon>Phaffomycetaceae</taxon>
        <taxon>Cyberlindnera</taxon>
    </lineage>
</organism>
<gene>
    <name evidence="2" type="ORF">BON22_2924</name>
    <name evidence="1" type="ORF">CYFA0S_11e02619g</name>
</gene>
<sequence length="243" mass="27910">MLTDLMSLDNCSKRHYVNEHEDTASVYGQVDLRFLDNEGELNDLDEDNGMSLLDDGKSINSSYMKPPSWRTRGVYQYTQYDEVEDDEASDFEPDIIDVVDSTSLMTLSYINACIKFDEPIEFLETVTLDVDKSVKHSKLRFTDTHQLVICPMETLPVTSIHDVETTSLKPCLKRKLSPHFEQEIKLARKASRISASDFLIDLDGAQRLRLSMSSKREAREKRIQQMNDYEVRSLQDLPLDIGT</sequence>
<dbReference type="VEuPathDB" id="FungiDB:BON22_2924"/>
<accession>A0A061B6C9</accession>
<dbReference type="AlphaFoldDB" id="A0A061B6C9"/>
<name>A0A061B6C9_CYBFA</name>
<dbReference type="Proteomes" id="UP000189513">
    <property type="component" value="Unassembled WGS sequence"/>
</dbReference>
<protein>
    <submittedName>
        <fullName evidence="1">CYFA0S11e02619g1_1</fullName>
    </submittedName>
    <submittedName>
        <fullName evidence="2">Transcriptional repressor NrdR</fullName>
    </submittedName>
</protein>
<keyword evidence="3" id="KW-1185">Reference proteome</keyword>
<reference evidence="1" key="1">
    <citation type="journal article" date="2014" name="Genome Announc.">
        <title>Genome sequence of the yeast Cyberlindnera fabianii (Hansenula fabianii).</title>
        <authorList>
            <person name="Freel K.C."/>
            <person name="Sarilar V."/>
            <person name="Neuveglise C."/>
            <person name="Devillers H."/>
            <person name="Friedrich A."/>
            <person name="Schacherer J."/>
        </authorList>
    </citation>
    <scope>NUCLEOTIDE SEQUENCE</scope>
    <source>
        <strain evidence="1">YJS4271</strain>
    </source>
</reference>
<dbReference type="EMBL" id="LK052896">
    <property type="protein sequence ID" value="CDR43258.1"/>
    <property type="molecule type" value="Genomic_DNA"/>
</dbReference>
<evidence type="ECO:0000313" key="2">
    <source>
        <dbReference type="EMBL" id="ONH67017.1"/>
    </source>
</evidence>